<protein>
    <submittedName>
        <fullName evidence="1">Uncharacterized protein</fullName>
    </submittedName>
</protein>
<keyword evidence="1" id="KW-0614">Plasmid</keyword>
<sequence length="188" mass="20118">MVSELHQSLVLPTRIGALSIGARVTGPSLVEADLSLRALAFAPRLPPGMSTSACTAVLLRIAPEREVRTIRLHLELETPAIASPCTGECLDAQEWSDGGNLVVIGTQDSLALDARYPGMGFAETLVVEFAPRAMTLDLDHRRIPDGASFHFIVAGNPDPEPVDASAWFAVDQPHEALLRLRQPPAAPD</sequence>
<dbReference type="Proteomes" id="UP000305888">
    <property type="component" value="Plasmid pD4M1B"/>
</dbReference>
<dbReference type="OrthoDB" id="270141at2"/>
<reference evidence="1 2" key="1">
    <citation type="submission" date="2019-06" db="EMBL/GenBank/DDBJ databases">
        <title>Genome sequence of Rhodobacteraceae bacterium D4M1.</title>
        <authorList>
            <person name="Cao J."/>
        </authorList>
    </citation>
    <scope>NUCLEOTIDE SEQUENCE [LARGE SCALE GENOMIC DNA]</scope>
    <source>
        <strain evidence="1 2">D4M1</strain>
        <plasmid evidence="2">pd4m1b</plasmid>
    </source>
</reference>
<proteinExistence type="predicted"/>
<organism evidence="1 2">
    <name type="scientific">Paroceanicella profunda</name>
    <dbReference type="NCBI Taxonomy" id="2579971"/>
    <lineage>
        <taxon>Bacteria</taxon>
        <taxon>Pseudomonadati</taxon>
        <taxon>Pseudomonadota</taxon>
        <taxon>Alphaproteobacteria</taxon>
        <taxon>Rhodobacterales</taxon>
        <taxon>Paracoccaceae</taxon>
        <taxon>Paroceanicella</taxon>
    </lineage>
</organism>
<dbReference type="EMBL" id="CP040820">
    <property type="protein sequence ID" value="QDL94315.1"/>
    <property type="molecule type" value="Genomic_DNA"/>
</dbReference>
<dbReference type="RefSeq" id="WP_138576095.1">
    <property type="nucleotide sequence ID" value="NZ_CP040820.1"/>
</dbReference>
<keyword evidence="2" id="KW-1185">Reference proteome</keyword>
<name>A0A5B8G0S5_9RHOB</name>
<dbReference type="AlphaFoldDB" id="A0A5B8G0S5"/>
<evidence type="ECO:0000313" key="1">
    <source>
        <dbReference type="EMBL" id="QDL94315.1"/>
    </source>
</evidence>
<evidence type="ECO:0000313" key="2">
    <source>
        <dbReference type="Proteomes" id="UP000305888"/>
    </source>
</evidence>
<gene>
    <name evidence="1" type="ORF">FDP22_20780</name>
</gene>
<dbReference type="KEGG" id="ppru:FDP22_20780"/>
<accession>A0A5B8G0S5</accession>
<geneLocation type="plasmid" evidence="2">
    <name>pd4m1b</name>
</geneLocation>